<gene>
    <name evidence="1" type="ORF">SAMN05443429_11256</name>
</gene>
<organism evidence="1 2">
    <name type="scientific">Cruoricaptor ignavus</name>
    <dbReference type="NCBI Taxonomy" id="1118202"/>
    <lineage>
        <taxon>Bacteria</taxon>
        <taxon>Pseudomonadati</taxon>
        <taxon>Bacteroidota</taxon>
        <taxon>Flavobacteriia</taxon>
        <taxon>Flavobacteriales</taxon>
        <taxon>Weeksellaceae</taxon>
        <taxon>Cruoricaptor</taxon>
    </lineage>
</organism>
<dbReference type="RefSeq" id="WP_073180899.1">
    <property type="nucleotide sequence ID" value="NZ_FQYI01000012.1"/>
</dbReference>
<name>A0A1M6HGM0_9FLAO</name>
<keyword evidence="2" id="KW-1185">Reference proteome</keyword>
<accession>A0A1M6HGM0</accession>
<dbReference type="InterPro" id="IPR036619">
    <property type="entry name" value="NinB_sf"/>
</dbReference>
<evidence type="ECO:0000313" key="1">
    <source>
        <dbReference type="EMBL" id="SHJ21366.1"/>
    </source>
</evidence>
<evidence type="ECO:0008006" key="3">
    <source>
        <dbReference type="Google" id="ProtNLM"/>
    </source>
</evidence>
<dbReference type="STRING" id="1118202.SAMN05443429_11256"/>
<sequence length="148" mass="17408">MREKLEIDAVVLEDGNLPQASRFKIRRVLASFAGKQVKIIIQRVFRRRTNSQNAFYWGFIVPFFQDLFYREWCEIHSAKDTHEILKAACNYREIVNIATGEVLRVPMSTTELSTKGWMEYEQKLAQLAMDFFGEVLPEPNEQLKLEFK</sequence>
<dbReference type="Proteomes" id="UP000184335">
    <property type="component" value="Unassembled WGS sequence"/>
</dbReference>
<dbReference type="EMBL" id="FQYI01000012">
    <property type="protein sequence ID" value="SHJ21366.1"/>
    <property type="molecule type" value="Genomic_DNA"/>
</dbReference>
<dbReference type="OrthoDB" id="672418at2"/>
<reference evidence="1 2" key="1">
    <citation type="submission" date="2016-11" db="EMBL/GenBank/DDBJ databases">
        <authorList>
            <person name="Jaros S."/>
            <person name="Januszkiewicz K."/>
            <person name="Wedrychowicz H."/>
        </authorList>
    </citation>
    <scope>NUCLEOTIDE SEQUENCE [LARGE SCALE GENOMIC DNA]</scope>
    <source>
        <strain evidence="1 2">DSM 25479</strain>
    </source>
</reference>
<proteinExistence type="predicted"/>
<evidence type="ECO:0000313" key="2">
    <source>
        <dbReference type="Proteomes" id="UP000184335"/>
    </source>
</evidence>
<protein>
    <recommendedName>
        <fullName evidence="3">NinB protein</fullName>
    </recommendedName>
</protein>
<dbReference type="AlphaFoldDB" id="A0A1M6HGM0"/>
<dbReference type="Gene3D" id="1.10.3790.10">
    <property type="entry name" value="NinB"/>
    <property type="match status" value="1"/>
</dbReference>